<dbReference type="GO" id="GO:0008289">
    <property type="term" value="F:lipid binding"/>
    <property type="evidence" value="ECO:0007669"/>
    <property type="project" value="InterPro"/>
</dbReference>
<dbReference type="EMBL" id="ML771437">
    <property type="protein sequence ID" value="KAE9382509.1"/>
    <property type="molecule type" value="Genomic_DNA"/>
</dbReference>
<dbReference type="Proteomes" id="UP000799118">
    <property type="component" value="Unassembled WGS sequence"/>
</dbReference>
<organism evidence="3 4">
    <name type="scientific">Gymnopus androsaceus JB14</name>
    <dbReference type="NCBI Taxonomy" id="1447944"/>
    <lineage>
        <taxon>Eukaryota</taxon>
        <taxon>Fungi</taxon>
        <taxon>Dikarya</taxon>
        <taxon>Basidiomycota</taxon>
        <taxon>Agaricomycotina</taxon>
        <taxon>Agaricomycetes</taxon>
        <taxon>Agaricomycetidae</taxon>
        <taxon>Agaricales</taxon>
        <taxon>Marasmiineae</taxon>
        <taxon>Omphalotaceae</taxon>
        <taxon>Gymnopus</taxon>
    </lineage>
</organism>
<evidence type="ECO:0000313" key="3">
    <source>
        <dbReference type="EMBL" id="KAE9382509.1"/>
    </source>
</evidence>
<sequence>MNRSDTGETVTPTTILTPTTPTRAYSKLLIRFELFGSTTPATSAFRSPVGDGDEAEDTEEDKDDKDEGIYCDHEHEHACPLFCPIRLFFGSEGISHPPISACLPGGGRGRGGVAIKRERDWIHPTRVAHGSLRTGLGWRGKARNRALYLATTNVSGFILGPPTIDHHGDILITNHRTREHCILQTVAGEDKMPMRFPAGRWRLGGRSVFARRWNSQLIARQAVRALEQGYYNLANDLKGKQEEKQRGVKRREKGKIPELRPRWFRAETDRDTGRRCGV</sequence>
<proteinExistence type="inferred from homology"/>
<keyword evidence="4" id="KW-1185">Reference proteome</keyword>
<evidence type="ECO:0000256" key="1">
    <source>
        <dbReference type="ARBA" id="ARBA00008842"/>
    </source>
</evidence>
<dbReference type="InterPro" id="IPR000648">
    <property type="entry name" value="Oxysterol-bd"/>
</dbReference>
<name>A0A6A4GAK0_9AGAR</name>
<gene>
    <name evidence="3" type="ORF">BT96DRAFT_1010531</name>
</gene>
<evidence type="ECO:0000256" key="2">
    <source>
        <dbReference type="SAM" id="MobiDB-lite"/>
    </source>
</evidence>
<evidence type="ECO:0000313" key="4">
    <source>
        <dbReference type="Proteomes" id="UP000799118"/>
    </source>
</evidence>
<protein>
    <submittedName>
        <fullName evidence="3">Uncharacterized protein</fullName>
    </submittedName>
</protein>
<dbReference type="InterPro" id="IPR037239">
    <property type="entry name" value="OSBP_sf"/>
</dbReference>
<accession>A0A6A4GAK0</accession>
<feature type="region of interest" description="Disordered" evidence="2">
    <location>
        <begin position="42"/>
        <end position="67"/>
    </location>
</feature>
<comment type="similarity">
    <text evidence="1">Belongs to the OSBP family.</text>
</comment>
<feature type="compositionally biased region" description="Acidic residues" evidence="2">
    <location>
        <begin position="51"/>
        <end position="64"/>
    </location>
</feature>
<dbReference type="Pfam" id="PF01237">
    <property type="entry name" value="Oxysterol_BP"/>
    <property type="match status" value="1"/>
</dbReference>
<reference evidence="3" key="1">
    <citation type="journal article" date="2019" name="Environ. Microbiol.">
        <title>Fungal ecological strategies reflected in gene transcription - a case study of two litter decomposers.</title>
        <authorList>
            <person name="Barbi F."/>
            <person name="Kohler A."/>
            <person name="Barry K."/>
            <person name="Baskaran P."/>
            <person name="Daum C."/>
            <person name="Fauchery L."/>
            <person name="Ihrmark K."/>
            <person name="Kuo A."/>
            <person name="LaButti K."/>
            <person name="Lipzen A."/>
            <person name="Morin E."/>
            <person name="Grigoriev I.V."/>
            <person name="Henrissat B."/>
            <person name="Lindahl B."/>
            <person name="Martin F."/>
        </authorList>
    </citation>
    <scope>NUCLEOTIDE SEQUENCE</scope>
    <source>
        <strain evidence="3">JB14</strain>
    </source>
</reference>
<dbReference type="AlphaFoldDB" id="A0A6A4GAK0"/>
<dbReference type="SUPFAM" id="SSF144000">
    <property type="entry name" value="Oxysterol-binding protein-like"/>
    <property type="match status" value="1"/>
</dbReference>
<dbReference type="OrthoDB" id="1854502at2759"/>